<evidence type="ECO:0000259" key="1">
    <source>
        <dbReference type="Pfam" id="PF13878"/>
    </source>
</evidence>
<evidence type="ECO:0000313" key="3">
    <source>
        <dbReference type="Proteomes" id="UP000499080"/>
    </source>
</evidence>
<evidence type="ECO:0000313" key="2">
    <source>
        <dbReference type="EMBL" id="GBN56089.1"/>
    </source>
</evidence>
<accession>A0A4Y2PXX7</accession>
<dbReference type="GO" id="GO:0000785">
    <property type="term" value="C:chromatin"/>
    <property type="evidence" value="ECO:0007669"/>
    <property type="project" value="TreeGrafter"/>
</dbReference>
<dbReference type="GO" id="GO:0061733">
    <property type="term" value="F:protein-lysine-acetyltransferase activity"/>
    <property type="evidence" value="ECO:0007669"/>
    <property type="project" value="TreeGrafter"/>
</dbReference>
<dbReference type="Proteomes" id="UP000499080">
    <property type="component" value="Unassembled WGS sequence"/>
</dbReference>
<dbReference type="PANTHER" id="PTHR45884:SF2">
    <property type="entry name" value="N-ACETYLTRANSFERASE ECO"/>
    <property type="match status" value="1"/>
</dbReference>
<keyword evidence="3" id="KW-1185">Reference proteome</keyword>
<dbReference type="InterPro" id="IPR028005">
    <property type="entry name" value="AcTrfase_ESCO_Znf_dom"/>
</dbReference>
<protein>
    <recommendedName>
        <fullName evidence="1">N-acetyltransferase ESCO zinc-finger domain-containing protein</fullName>
    </recommendedName>
</protein>
<comment type="caution">
    <text evidence="2">The sequence shown here is derived from an EMBL/GenBank/DDBJ whole genome shotgun (WGS) entry which is preliminary data.</text>
</comment>
<dbReference type="OrthoDB" id="428854at2759"/>
<sequence>MTIGKIFLPTQQSWRTFPLLNSLGAEFSFPARSDFSPDGIPNMTIRLAHFLRFDGFLRLAFQKSVKSKAKIKSLHILDHSKGSEQLIIDADQKEIGAKICKTCGMIYTIGQEEDEKLHAGYHQT</sequence>
<name>A0A4Y2PXX7_ARAVE</name>
<feature type="domain" description="N-acetyltransferase ESCO zinc-finger" evidence="1">
    <location>
        <begin position="85"/>
        <end position="123"/>
    </location>
</feature>
<organism evidence="2 3">
    <name type="scientific">Araneus ventricosus</name>
    <name type="common">Orbweaver spider</name>
    <name type="synonym">Epeira ventricosa</name>
    <dbReference type="NCBI Taxonomy" id="182803"/>
    <lineage>
        <taxon>Eukaryota</taxon>
        <taxon>Metazoa</taxon>
        <taxon>Ecdysozoa</taxon>
        <taxon>Arthropoda</taxon>
        <taxon>Chelicerata</taxon>
        <taxon>Arachnida</taxon>
        <taxon>Araneae</taxon>
        <taxon>Araneomorphae</taxon>
        <taxon>Entelegynae</taxon>
        <taxon>Araneoidea</taxon>
        <taxon>Araneidae</taxon>
        <taxon>Araneus</taxon>
    </lineage>
</organism>
<dbReference type="PANTHER" id="PTHR45884">
    <property type="entry name" value="N-ACETYLTRANSFERASE ECO"/>
    <property type="match status" value="1"/>
</dbReference>
<dbReference type="GO" id="GO:0007064">
    <property type="term" value="P:mitotic sister chromatid cohesion"/>
    <property type="evidence" value="ECO:0007669"/>
    <property type="project" value="TreeGrafter"/>
</dbReference>
<gene>
    <name evidence="2" type="ORF">AVEN_60826_1</name>
</gene>
<dbReference type="AlphaFoldDB" id="A0A4Y2PXX7"/>
<proteinExistence type="predicted"/>
<dbReference type="Pfam" id="PF13878">
    <property type="entry name" value="zf-C2H2_3"/>
    <property type="match status" value="1"/>
</dbReference>
<reference evidence="2 3" key="1">
    <citation type="journal article" date="2019" name="Sci. Rep.">
        <title>Orb-weaving spider Araneus ventricosus genome elucidates the spidroin gene catalogue.</title>
        <authorList>
            <person name="Kono N."/>
            <person name="Nakamura H."/>
            <person name="Ohtoshi R."/>
            <person name="Moran D.A.P."/>
            <person name="Shinohara A."/>
            <person name="Yoshida Y."/>
            <person name="Fujiwara M."/>
            <person name="Mori M."/>
            <person name="Tomita M."/>
            <person name="Arakawa K."/>
        </authorList>
    </citation>
    <scope>NUCLEOTIDE SEQUENCE [LARGE SCALE GENOMIC DNA]</scope>
</reference>
<dbReference type="EMBL" id="BGPR01012443">
    <property type="protein sequence ID" value="GBN56089.1"/>
    <property type="molecule type" value="Genomic_DNA"/>
</dbReference>
<dbReference type="GO" id="GO:0005634">
    <property type="term" value="C:nucleus"/>
    <property type="evidence" value="ECO:0007669"/>
    <property type="project" value="TreeGrafter"/>
</dbReference>